<dbReference type="EMBL" id="AAMD01000057">
    <property type="protein sequence ID" value="EAU66346.1"/>
    <property type="molecule type" value="Genomic_DNA"/>
</dbReference>
<organism evidence="2 3">
    <name type="scientific">Stigmatella aurantiaca (strain DW4/3-1)</name>
    <dbReference type="NCBI Taxonomy" id="378806"/>
    <lineage>
        <taxon>Bacteria</taxon>
        <taxon>Pseudomonadati</taxon>
        <taxon>Myxococcota</taxon>
        <taxon>Myxococcia</taxon>
        <taxon>Myxococcales</taxon>
        <taxon>Cystobacterineae</taxon>
        <taxon>Archangiaceae</taxon>
        <taxon>Stigmatella</taxon>
    </lineage>
</organism>
<proteinExistence type="predicted"/>
<dbReference type="Proteomes" id="UP000032702">
    <property type="component" value="Unassembled WGS sequence"/>
</dbReference>
<feature type="region of interest" description="Disordered" evidence="1">
    <location>
        <begin position="24"/>
        <end position="67"/>
    </location>
</feature>
<feature type="compositionally biased region" description="Gly residues" evidence="1">
    <location>
        <begin position="229"/>
        <end position="243"/>
    </location>
</feature>
<name>Q091F7_STIAD</name>
<accession>Q091F7</accession>
<protein>
    <submittedName>
        <fullName evidence="2">5E5 antigen</fullName>
    </submittedName>
</protein>
<comment type="caution">
    <text evidence="2">The sequence shown here is derived from an EMBL/GenBank/DDBJ whole genome shotgun (WGS) entry which is preliminary data.</text>
</comment>
<sequence>MRHGHGGRAHEEAREIVPIDGALEGLPEVRGHPARRIGEVGGMKGGSRQGACFRQGPQRQVHLPRGPHPREAPLIRGAEQEAIQIGTALGIAEPRLEDPLAGGGGEGPQGGGAGGHRQGQCRVAQRALQVRPREGQGEFEGRSPGGELPGLAVHGKEERTVGGRGLGARDARPGPGQGVGQPERRQGDAHRLGHGPGQLAGHGEVGLAARAESAEGAGLEAQERGLHGGIRQGGISHEGGAGVGQPQLPAVGNAPRGERGRGTEDEEAGESVPERHGVPWRMRKTSPVPSRCQRPTSTSRRWSRSRSAVTTCNARPTGRVLCHSGLWARGSSPTRAWTRRVSGLGKSCGEVVSSSGFPSPSRSPSALPAPSPCMRMGGVVARG</sequence>
<evidence type="ECO:0000256" key="1">
    <source>
        <dbReference type="SAM" id="MobiDB-lite"/>
    </source>
</evidence>
<feature type="compositionally biased region" description="Low complexity" evidence="1">
    <location>
        <begin position="353"/>
        <end position="368"/>
    </location>
</feature>
<feature type="compositionally biased region" description="Gly residues" evidence="1">
    <location>
        <begin position="101"/>
        <end position="117"/>
    </location>
</feature>
<feature type="compositionally biased region" description="Gly residues" evidence="1">
    <location>
        <begin position="39"/>
        <end position="48"/>
    </location>
</feature>
<feature type="compositionally biased region" description="Basic and acidic residues" evidence="1">
    <location>
        <begin position="182"/>
        <end position="191"/>
    </location>
</feature>
<reference evidence="2 3" key="1">
    <citation type="submission" date="2006-04" db="EMBL/GenBank/DDBJ databases">
        <authorList>
            <person name="Nierman W.C."/>
        </authorList>
    </citation>
    <scope>NUCLEOTIDE SEQUENCE [LARGE SCALE GENOMIC DNA]</scope>
    <source>
        <strain evidence="2 3">DW4/3-1</strain>
    </source>
</reference>
<evidence type="ECO:0000313" key="3">
    <source>
        <dbReference type="Proteomes" id="UP000032702"/>
    </source>
</evidence>
<feature type="region of interest" description="Disordered" evidence="1">
    <location>
        <begin position="95"/>
        <end position="202"/>
    </location>
</feature>
<feature type="region of interest" description="Disordered" evidence="1">
    <location>
        <begin position="352"/>
        <end position="383"/>
    </location>
</feature>
<feature type="compositionally biased region" description="Basic and acidic residues" evidence="1">
    <location>
        <begin position="154"/>
        <end position="172"/>
    </location>
</feature>
<evidence type="ECO:0000313" key="2">
    <source>
        <dbReference type="EMBL" id="EAU66346.1"/>
    </source>
</evidence>
<feature type="region of interest" description="Disordered" evidence="1">
    <location>
        <begin position="229"/>
        <end position="307"/>
    </location>
</feature>
<gene>
    <name evidence="2" type="ORF">STIAU_1069</name>
</gene>
<dbReference type="AlphaFoldDB" id="Q091F7"/>
<feature type="compositionally biased region" description="Basic and acidic residues" evidence="1">
    <location>
        <begin position="131"/>
        <end position="141"/>
    </location>
</feature>
<feature type="compositionally biased region" description="Low complexity" evidence="1">
    <location>
        <begin position="294"/>
        <end position="307"/>
    </location>
</feature>